<dbReference type="InterPro" id="IPR009051">
    <property type="entry name" value="Helical_ferredxn"/>
</dbReference>
<dbReference type="PANTHER" id="PTHR11921">
    <property type="entry name" value="SUCCINATE DEHYDROGENASE IRON-SULFUR PROTEIN"/>
    <property type="match status" value="1"/>
</dbReference>
<protein>
    <recommendedName>
        <fullName evidence="1">Succinate dehydrogenase [ubiquinone] iron-sulfur subunit, mitochondrial</fullName>
    </recommendedName>
    <alternativeName>
        <fullName evidence="2">Iron-sulfur subunit of complex II</fullName>
    </alternativeName>
</protein>
<gene>
    <name evidence="5" type="ORF">BJ212DRAFT_1446563</name>
</gene>
<dbReference type="RefSeq" id="XP_041194150.1">
    <property type="nucleotide sequence ID" value="XM_041338267.1"/>
</dbReference>
<proteinExistence type="predicted"/>
<dbReference type="OrthoDB" id="1696654at2759"/>
<dbReference type="GO" id="GO:0008177">
    <property type="term" value="F:succinate dehydrogenase (quinone) activity"/>
    <property type="evidence" value="ECO:0007669"/>
    <property type="project" value="UniProtKB-EC"/>
</dbReference>
<evidence type="ECO:0000313" key="5">
    <source>
        <dbReference type="EMBL" id="KAG1818090.1"/>
    </source>
</evidence>
<dbReference type="Gene3D" id="3.10.20.30">
    <property type="match status" value="1"/>
</dbReference>
<dbReference type="InterPro" id="IPR050573">
    <property type="entry name" value="SDH/FRD_Iron-Sulfur"/>
</dbReference>
<dbReference type="GO" id="GO:0022904">
    <property type="term" value="P:respiratory electron transport chain"/>
    <property type="evidence" value="ECO:0007669"/>
    <property type="project" value="TreeGrafter"/>
</dbReference>
<comment type="catalytic activity">
    <reaction evidence="3">
        <text>a quinone + succinate = fumarate + a quinol</text>
        <dbReference type="Rhea" id="RHEA:40523"/>
        <dbReference type="ChEBI" id="CHEBI:24646"/>
        <dbReference type="ChEBI" id="CHEBI:29806"/>
        <dbReference type="ChEBI" id="CHEBI:30031"/>
        <dbReference type="ChEBI" id="CHEBI:132124"/>
        <dbReference type="EC" id="1.3.5.1"/>
    </reaction>
</comment>
<reference evidence="5" key="1">
    <citation type="journal article" date="2020" name="New Phytol.">
        <title>Comparative genomics reveals dynamic genome evolution in host specialist ectomycorrhizal fungi.</title>
        <authorList>
            <person name="Lofgren L.A."/>
            <person name="Nguyen N.H."/>
            <person name="Vilgalys R."/>
            <person name="Ruytinx J."/>
            <person name="Liao H.L."/>
            <person name="Branco S."/>
            <person name="Kuo A."/>
            <person name="LaButti K."/>
            <person name="Lipzen A."/>
            <person name="Andreopoulos W."/>
            <person name="Pangilinan J."/>
            <person name="Riley R."/>
            <person name="Hundley H."/>
            <person name="Na H."/>
            <person name="Barry K."/>
            <person name="Grigoriev I.V."/>
            <person name="Stajich J.E."/>
            <person name="Kennedy P.G."/>
        </authorList>
    </citation>
    <scope>NUCLEOTIDE SEQUENCE</scope>
    <source>
        <strain evidence="5">MN1</strain>
    </source>
</reference>
<keyword evidence="6" id="KW-1185">Reference proteome</keyword>
<evidence type="ECO:0000259" key="4">
    <source>
        <dbReference type="Pfam" id="PF13085"/>
    </source>
</evidence>
<name>A0A9P7EDY8_9AGAM</name>
<feature type="domain" description="Succinate dehydogenase/fumarate reductase N-terminal" evidence="4">
    <location>
        <begin position="42"/>
        <end position="88"/>
    </location>
</feature>
<dbReference type="Pfam" id="PF13085">
    <property type="entry name" value="Fer2_3"/>
    <property type="match status" value="1"/>
</dbReference>
<organism evidence="5 6">
    <name type="scientific">Suillus subaureus</name>
    <dbReference type="NCBI Taxonomy" id="48587"/>
    <lineage>
        <taxon>Eukaryota</taxon>
        <taxon>Fungi</taxon>
        <taxon>Dikarya</taxon>
        <taxon>Basidiomycota</taxon>
        <taxon>Agaricomycotina</taxon>
        <taxon>Agaricomycetes</taxon>
        <taxon>Agaricomycetidae</taxon>
        <taxon>Boletales</taxon>
        <taxon>Suillineae</taxon>
        <taxon>Suillaceae</taxon>
        <taxon>Suillus</taxon>
    </lineage>
</organism>
<sequence length="218" mass="24505">MACDSVLAKITRASALHFCTRSCASSALKKLVLNKEFKIHRWKPTLQSHTIDLNQNGPIVLDALIKIKNEVDPMLTFRRSCREGICGSYRNPIKNSKIYPLPQIYIVKDLGEFLQTQEARKSLDGLYGCVICACCSTSFPSYWWNQDGYLGPVKLIQAYRWTGDSRDSCGSQRTEQLQNEMSICTACCLTHFMRACTCPKGLNPAETIAKIKLELPAD</sequence>
<dbReference type="AlphaFoldDB" id="A0A9P7EDY8"/>
<dbReference type="GO" id="GO:0009060">
    <property type="term" value="P:aerobic respiration"/>
    <property type="evidence" value="ECO:0007669"/>
    <property type="project" value="TreeGrafter"/>
</dbReference>
<evidence type="ECO:0000256" key="3">
    <source>
        <dbReference type="ARBA" id="ARBA00049220"/>
    </source>
</evidence>
<dbReference type="SUPFAM" id="SSF54292">
    <property type="entry name" value="2Fe-2S ferredoxin-like"/>
    <property type="match status" value="1"/>
</dbReference>
<dbReference type="InterPro" id="IPR036010">
    <property type="entry name" value="2Fe-2S_ferredoxin-like_sf"/>
</dbReference>
<dbReference type="GeneID" id="64632283"/>
<dbReference type="GO" id="GO:0051536">
    <property type="term" value="F:iron-sulfur cluster binding"/>
    <property type="evidence" value="ECO:0007669"/>
    <property type="project" value="InterPro"/>
</dbReference>
<evidence type="ECO:0000256" key="2">
    <source>
        <dbReference type="ARBA" id="ARBA00033304"/>
    </source>
</evidence>
<dbReference type="Proteomes" id="UP000807769">
    <property type="component" value="Unassembled WGS sequence"/>
</dbReference>
<dbReference type="GO" id="GO:0031966">
    <property type="term" value="C:mitochondrial membrane"/>
    <property type="evidence" value="ECO:0007669"/>
    <property type="project" value="TreeGrafter"/>
</dbReference>
<comment type="caution">
    <text evidence="5">The sequence shown here is derived from an EMBL/GenBank/DDBJ whole genome shotgun (WGS) entry which is preliminary data.</text>
</comment>
<accession>A0A9P7EDY8</accession>
<dbReference type="EMBL" id="JABBWG010000012">
    <property type="protein sequence ID" value="KAG1818090.1"/>
    <property type="molecule type" value="Genomic_DNA"/>
</dbReference>
<evidence type="ECO:0000256" key="1">
    <source>
        <dbReference type="ARBA" id="ARBA00016766"/>
    </source>
</evidence>
<dbReference type="InterPro" id="IPR012675">
    <property type="entry name" value="Beta-grasp_dom_sf"/>
</dbReference>
<dbReference type="SUPFAM" id="SSF46548">
    <property type="entry name" value="alpha-helical ferredoxin"/>
    <property type="match status" value="1"/>
</dbReference>
<dbReference type="InterPro" id="IPR025192">
    <property type="entry name" value="Succ_DH/fum_Rdtase_N"/>
</dbReference>
<dbReference type="PANTHER" id="PTHR11921:SF29">
    <property type="entry name" value="SUCCINATE DEHYDROGENASE [UBIQUINONE] IRON-SULFUR SUBUNIT, MITOCHONDRIAL"/>
    <property type="match status" value="1"/>
</dbReference>
<dbReference type="GO" id="GO:0009055">
    <property type="term" value="F:electron transfer activity"/>
    <property type="evidence" value="ECO:0007669"/>
    <property type="project" value="InterPro"/>
</dbReference>
<dbReference type="Gene3D" id="1.10.1060.10">
    <property type="entry name" value="Alpha-helical ferredoxin"/>
    <property type="match status" value="1"/>
</dbReference>
<evidence type="ECO:0000313" key="6">
    <source>
        <dbReference type="Proteomes" id="UP000807769"/>
    </source>
</evidence>